<keyword evidence="7" id="KW-1133">Transmembrane helix</keyword>
<dbReference type="EMBL" id="JAEQMY010000023">
    <property type="protein sequence ID" value="MBL0405533.1"/>
    <property type="molecule type" value="Genomic_DNA"/>
</dbReference>
<keyword evidence="6" id="KW-0769">Symport</keyword>
<comment type="caution">
    <text evidence="10">The sequence shown here is derived from an EMBL/GenBank/DDBJ whole genome shotgun (WGS) entry which is preliminary data.</text>
</comment>
<dbReference type="InterPro" id="IPR004684">
    <property type="entry name" value="2keto-3dGluconate_permease"/>
</dbReference>
<accession>A0A936ZJ47</accession>
<dbReference type="AlphaFoldDB" id="A0A936ZJ47"/>
<organism evidence="10 11">
    <name type="scientific">Microvirga aerilata</name>
    <dbReference type="NCBI Taxonomy" id="670292"/>
    <lineage>
        <taxon>Bacteria</taxon>
        <taxon>Pseudomonadati</taxon>
        <taxon>Pseudomonadota</taxon>
        <taxon>Alphaproteobacteria</taxon>
        <taxon>Hyphomicrobiales</taxon>
        <taxon>Methylobacteriaceae</taxon>
        <taxon>Microvirga</taxon>
    </lineage>
</organism>
<evidence type="ECO:0000256" key="8">
    <source>
        <dbReference type="ARBA" id="ARBA00023136"/>
    </source>
</evidence>
<keyword evidence="2" id="KW-0813">Transport</keyword>
<keyword evidence="4" id="KW-0762">Sugar transport</keyword>
<dbReference type="GO" id="GO:0016020">
    <property type="term" value="C:membrane"/>
    <property type="evidence" value="ECO:0007669"/>
    <property type="project" value="InterPro"/>
</dbReference>
<evidence type="ECO:0000256" key="9">
    <source>
        <dbReference type="SAM" id="MobiDB-lite"/>
    </source>
</evidence>
<evidence type="ECO:0000313" key="10">
    <source>
        <dbReference type="EMBL" id="MBL0405533.1"/>
    </source>
</evidence>
<name>A0A936ZJ47_9HYPH</name>
<protein>
    <submittedName>
        <fullName evidence="10">2-keto-3-deoxygluconate permease</fullName>
    </submittedName>
</protein>
<sequence>MARANCATFATFALRAGDYFDSFTGALFKGSLSIPMMFWICMDPTIDICSTPYVLQKGAAILVTKVGMGIQISVIVIAIPVPLVTHRWATRVQSTAVSPGAMPEPQAWEVSVTSVGRRRPRSNQQVERSA</sequence>
<keyword evidence="3" id="KW-1003">Cell membrane</keyword>
<dbReference type="Pfam" id="PF03812">
    <property type="entry name" value="KdgT"/>
    <property type="match status" value="1"/>
</dbReference>
<proteinExistence type="inferred from homology"/>
<evidence type="ECO:0000256" key="7">
    <source>
        <dbReference type="ARBA" id="ARBA00022989"/>
    </source>
</evidence>
<keyword evidence="5" id="KW-0812">Transmembrane</keyword>
<dbReference type="GO" id="GO:0015649">
    <property type="term" value="F:2-keto-3-deoxygluconate:proton symporter activity"/>
    <property type="evidence" value="ECO:0007669"/>
    <property type="project" value="InterPro"/>
</dbReference>
<evidence type="ECO:0000256" key="4">
    <source>
        <dbReference type="ARBA" id="ARBA00022597"/>
    </source>
</evidence>
<feature type="region of interest" description="Disordered" evidence="9">
    <location>
        <begin position="108"/>
        <end position="130"/>
    </location>
</feature>
<gene>
    <name evidence="10" type="ORF">JKG68_16325</name>
</gene>
<evidence type="ECO:0000256" key="1">
    <source>
        <dbReference type="ARBA" id="ARBA00006430"/>
    </source>
</evidence>
<evidence type="ECO:0000256" key="3">
    <source>
        <dbReference type="ARBA" id="ARBA00022475"/>
    </source>
</evidence>
<evidence type="ECO:0000313" key="11">
    <source>
        <dbReference type="Proteomes" id="UP000605848"/>
    </source>
</evidence>
<dbReference type="RefSeq" id="WP_202061549.1">
    <property type="nucleotide sequence ID" value="NZ_JAEQMY010000023.1"/>
</dbReference>
<reference evidence="10" key="1">
    <citation type="submission" date="2021-01" db="EMBL/GenBank/DDBJ databases">
        <title>Microvirga sp.</title>
        <authorList>
            <person name="Kim M.K."/>
        </authorList>
    </citation>
    <scope>NUCLEOTIDE SEQUENCE</scope>
    <source>
        <strain evidence="10">5420S-16</strain>
    </source>
</reference>
<evidence type="ECO:0000256" key="5">
    <source>
        <dbReference type="ARBA" id="ARBA00022692"/>
    </source>
</evidence>
<keyword evidence="11" id="KW-1185">Reference proteome</keyword>
<evidence type="ECO:0000256" key="2">
    <source>
        <dbReference type="ARBA" id="ARBA00022448"/>
    </source>
</evidence>
<keyword evidence="8" id="KW-0472">Membrane</keyword>
<comment type="similarity">
    <text evidence="1">Belongs to the KdgT transporter family.</text>
</comment>
<evidence type="ECO:0000256" key="6">
    <source>
        <dbReference type="ARBA" id="ARBA00022847"/>
    </source>
</evidence>
<dbReference type="Proteomes" id="UP000605848">
    <property type="component" value="Unassembled WGS sequence"/>
</dbReference>